<keyword evidence="3" id="KW-1185">Reference proteome</keyword>
<name>A0A852SIZ7_9MICO</name>
<evidence type="ECO:0000313" key="2">
    <source>
        <dbReference type="EMBL" id="NYD69233.1"/>
    </source>
</evidence>
<dbReference type="RefSeq" id="WP_179546598.1">
    <property type="nucleotide sequence ID" value="NZ_BSEW01000001.1"/>
</dbReference>
<feature type="domain" description="MmyB-like transcription regulator ligand binding" evidence="1">
    <location>
        <begin position="9"/>
        <end position="166"/>
    </location>
</feature>
<accession>A0A852SIZ7</accession>
<dbReference type="PANTHER" id="PTHR35010">
    <property type="entry name" value="BLL4672 PROTEIN-RELATED"/>
    <property type="match status" value="1"/>
</dbReference>
<protein>
    <recommendedName>
        <fullName evidence="1">MmyB-like transcription regulator ligand binding domain-containing protein</fullName>
    </recommendedName>
</protein>
<dbReference type="AlphaFoldDB" id="A0A852SIZ7"/>
<dbReference type="InterPro" id="IPR041413">
    <property type="entry name" value="MLTR_LBD"/>
</dbReference>
<dbReference type="PANTHER" id="PTHR35010:SF2">
    <property type="entry name" value="BLL4672 PROTEIN"/>
    <property type="match status" value="1"/>
</dbReference>
<sequence>MTEAPLRRRDELDALLRALDGLPVIVHDRYLTVVGATRLARAVSPFFREGVNLARAAFLDDSVVDSQASWPRFAEHIAATLRWELDRHDADPEFRRIVGELSAQSRAFARAFADDSGRQRLTGSWEFGAGSAEPFTLTFHRLELPDAGDTVLVWRPDGPAAGRALAAIAETLTP</sequence>
<dbReference type="Proteomes" id="UP000549913">
    <property type="component" value="Unassembled WGS sequence"/>
</dbReference>
<comment type="caution">
    <text evidence="2">The sequence shown here is derived from an EMBL/GenBank/DDBJ whole genome shotgun (WGS) entry which is preliminary data.</text>
</comment>
<evidence type="ECO:0000313" key="3">
    <source>
        <dbReference type="Proteomes" id="UP000549913"/>
    </source>
</evidence>
<dbReference type="EMBL" id="JACCBM010000001">
    <property type="protein sequence ID" value="NYD69233.1"/>
    <property type="molecule type" value="Genomic_DNA"/>
</dbReference>
<gene>
    <name evidence="2" type="ORF">BJ984_000391</name>
</gene>
<dbReference type="Gene3D" id="3.30.450.180">
    <property type="match status" value="1"/>
</dbReference>
<organism evidence="2 3">
    <name type="scientific">Herbiconiux flava</name>
    <dbReference type="NCBI Taxonomy" id="881268"/>
    <lineage>
        <taxon>Bacteria</taxon>
        <taxon>Bacillati</taxon>
        <taxon>Actinomycetota</taxon>
        <taxon>Actinomycetes</taxon>
        <taxon>Micrococcales</taxon>
        <taxon>Microbacteriaceae</taxon>
        <taxon>Herbiconiux</taxon>
    </lineage>
</organism>
<proteinExistence type="predicted"/>
<reference evidence="2 3" key="1">
    <citation type="submission" date="2020-07" db="EMBL/GenBank/DDBJ databases">
        <title>Sequencing the genomes of 1000 actinobacteria strains.</title>
        <authorList>
            <person name="Klenk H.-P."/>
        </authorList>
    </citation>
    <scope>NUCLEOTIDE SEQUENCE [LARGE SCALE GENOMIC DNA]</scope>
    <source>
        <strain evidence="2 3">DSM 26474</strain>
    </source>
</reference>
<dbReference type="Pfam" id="PF17765">
    <property type="entry name" value="MLTR_LBD"/>
    <property type="match status" value="1"/>
</dbReference>
<evidence type="ECO:0000259" key="1">
    <source>
        <dbReference type="Pfam" id="PF17765"/>
    </source>
</evidence>